<sequence length="571" mass="64144">MLCFHVVVFEYSSIVSGRLPQCFVREFGDLIDGHVLLRDPNHNEIEVRVLKRNSEMYFEQGWTFIRDFYDLWFGGWLSFRYVSPRTAVPRYKVHLQVIDDTGSITFVMFDRDASSPPYPRQLDMFVNKWMLFKAEVTDANLYRNWRGYNVKKVTSDEDVISRFTLLHGIKLDGDANDVDFDYPECDLGSDTSSFAHDGVESSNNADIMVSKSGQTPTSKLAGKKKADIVDVDTSYAGKSSAKRIIDLGDDDVTISDNALQNVAMKPLDKSIIHIDEEDPNELNPSIIKLPCFDVANILRGDEAGDYADVSTGFPTVTLCFYVAAAASMDRSNADAGVAKKRARKSVTASGTSNINQINHIPNFMHSYVESITDVKSDGNCGYRVIALDHSNNEDDYHFIKKSMLDELQLHKHSYLKMYGSGKRFAYITDALLPPKRKSRRHGVALIEKWLTLPDMGHIVATILGKVVVKLLKQGTSETFFPLRGVPSSDPSSLIICLGAIPGHYVYVKLKDGCPVPPASIQWKQHCSAEAIVWESYFVDRQAKFTRLMKEHMVNIKKDARLGSNSCDPIEL</sequence>
<keyword evidence="2" id="KW-1185">Reference proteome</keyword>
<evidence type="ECO:0000313" key="2">
    <source>
        <dbReference type="Proteomes" id="UP001177021"/>
    </source>
</evidence>
<evidence type="ECO:0000313" key="1">
    <source>
        <dbReference type="EMBL" id="CAJ2654202.1"/>
    </source>
</evidence>
<protein>
    <submittedName>
        <fullName evidence="1">Uncharacterized protein</fullName>
    </submittedName>
</protein>
<gene>
    <name evidence="1" type="ORF">MILVUS5_LOCUS21402</name>
</gene>
<reference evidence="1" key="1">
    <citation type="submission" date="2023-10" db="EMBL/GenBank/DDBJ databases">
        <authorList>
            <person name="Rodriguez Cubillos JULIANA M."/>
            <person name="De Vega J."/>
        </authorList>
    </citation>
    <scope>NUCLEOTIDE SEQUENCE</scope>
</reference>
<name>A0ACB0KAA5_TRIPR</name>
<proteinExistence type="predicted"/>
<dbReference type="Proteomes" id="UP001177021">
    <property type="component" value="Unassembled WGS sequence"/>
</dbReference>
<dbReference type="EMBL" id="CASHSV030000206">
    <property type="protein sequence ID" value="CAJ2654202.1"/>
    <property type="molecule type" value="Genomic_DNA"/>
</dbReference>
<organism evidence="1 2">
    <name type="scientific">Trifolium pratense</name>
    <name type="common">Red clover</name>
    <dbReference type="NCBI Taxonomy" id="57577"/>
    <lineage>
        <taxon>Eukaryota</taxon>
        <taxon>Viridiplantae</taxon>
        <taxon>Streptophyta</taxon>
        <taxon>Embryophyta</taxon>
        <taxon>Tracheophyta</taxon>
        <taxon>Spermatophyta</taxon>
        <taxon>Magnoliopsida</taxon>
        <taxon>eudicotyledons</taxon>
        <taxon>Gunneridae</taxon>
        <taxon>Pentapetalae</taxon>
        <taxon>rosids</taxon>
        <taxon>fabids</taxon>
        <taxon>Fabales</taxon>
        <taxon>Fabaceae</taxon>
        <taxon>Papilionoideae</taxon>
        <taxon>50 kb inversion clade</taxon>
        <taxon>NPAAA clade</taxon>
        <taxon>Hologalegina</taxon>
        <taxon>IRL clade</taxon>
        <taxon>Trifolieae</taxon>
        <taxon>Trifolium</taxon>
    </lineage>
</organism>
<accession>A0ACB0KAA5</accession>
<comment type="caution">
    <text evidence="1">The sequence shown here is derived from an EMBL/GenBank/DDBJ whole genome shotgun (WGS) entry which is preliminary data.</text>
</comment>